<organism evidence="1 2">
    <name type="scientific">Ajellomyces capsulatus</name>
    <name type="common">Darling's disease fungus</name>
    <name type="synonym">Histoplasma capsulatum</name>
    <dbReference type="NCBI Taxonomy" id="5037"/>
    <lineage>
        <taxon>Eukaryota</taxon>
        <taxon>Fungi</taxon>
        <taxon>Dikarya</taxon>
        <taxon>Ascomycota</taxon>
        <taxon>Pezizomycotina</taxon>
        <taxon>Eurotiomycetes</taxon>
        <taxon>Eurotiomycetidae</taxon>
        <taxon>Onygenales</taxon>
        <taxon>Ajellomycetaceae</taxon>
        <taxon>Histoplasma</taxon>
    </lineage>
</organism>
<dbReference type="OrthoDB" id="10584344at2759"/>
<name>A0A8A1MGX7_AJECA</name>
<evidence type="ECO:0000313" key="1">
    <source>
        <dbReference type="EMBL" id="QSS64390.1"/>
    </source>
</evidence>
<accession>A0A8A1MGX7</accession>
<proteinExistence type="predicted"/>
<protein>
    <submittedName>
        <fullName evidence="1">Uncharacterized protein</fullName>
    </submittedName>
</protein>
<gene>
    <name evidence="1" type="ORF">I7I51_01457</name>
</gene>
<dbReference type="VEuPathDB" id="FungiDB:I7I51_01457"/>
<sequence>MFPQAQNLLVVDCGGRSWEYYHPSSLHLEVVQKAVSALAVVALLDLGFATLGRADEISRHGTAVPRWWLPARGDETSPRDALVLLPNNAPPDPRNQSRCGLARWISGRRARRAGPYEVTKACIACFPHEEKHLEVQGN</sequence>
<reference evidence="1" key="1">
    <citation type="submission" date="2021-01" db="EMBL/GenBank/DDBJ databases">
        <title>Chromosome-level genome assembly of a human fungal pathogen reveals clustering of transcriptionally co-regulated genes.</title>
        <authorList>
            <person name="Voorhies M."/>
            <person name="Cohen S."/>
            <person name="Shea T.P."/>
            <person name="Petrus S."/>
            <person name="Munoz J.F."/>
            <person name="Poplawski S."/>
            <person name="Goldman W.E."/>
            <person name="Michael T."/>
            <person name="Cuomo C.A."/>
            <person name="Sil A."/>
            <person name="Beyhan S."/>
        </authorList>
    </citation>
    <scope>NUCLEOTIDE SEQUENCE</scope>
    <source>
        <strain evidence="1">WU24</strain>
    </source>
</reference>
<dbReference type="AlphaFoldDB" id="A0A8A1MGX7"/>
<dbReference type="EMBL" id="CP069114">
    <property type="protein sequence ID" value="QSS64390.1"/>
    <property type="molecule type" value="Genomic_DNA"/>
</dbReference>
<evidence type="ECO:0000313" key="2">
    <source>
        <dbReference type="Proteomes" id="UP000663671"/>
    </source>
</evidence>
<dbReference type="Proteomes" id="UP000663671">
    <property type="component" value="Chromosome 1"/>
</dbReference>